<dbReference type="EC" id="2.3.2.2" evidence="11"/>
<feature type="binding site" evidence="10">
    <location>
        <position position="524"/>
    </location>
    <ligand>
        <name>L-glutamate</name>
        <dbReference type="ChEBI" id="CHEBI:29985"/>
    </ligand>
</feature>
<dbReference type="PRINTS" id="PR01210">
    <property type="entry name" value="GGTRANSPTASE"/>
</dbReference>
<dbReference type="AlphaFoldDB" id="A0A0H5NDY1"/>
<feature type="active site" description="Nucleophile" evidence="9">
    <location>
        <position position="431"/>
    </location>
</feature>
<comment type="pathway">
    <text evidence="11">Sulfur metabolism; glutathione metabolism.</text>
</comment>
<dbReference type="InterPro" id="IPR043138">
    <property type="entry name" value="GGT_lsub"/>
</dbReference>
<evidence type="ECO:0000256" key="3">
    <source>
        <dbReference type="ARBA" id="ARBA00009381"/>
    </source>
</evidence>
<gene>
    <name evidence="13" type="primary">ggt</name>
    <name evidence="13" type="ORF">ERS450000_00459</name>
</gene>
<evidence type="ECO:0000256" key="5">
    <source>
        <dbReference type="ARBA" id="ARBA00022801"/>
    </source>
</evidence>
<evidence type="ECO:0000256" key="6">
    <source>
        <dbReference type="ARBA" id="ARBA00023145"/>
    </source>
</evidence>
<keyword evidence="6 11" id="KW-0865">Zymogen</keyword>
<evidence type="ECO:0000256" key="4">
    <source>
        <dbReference type="ARBA" id="ARBA00022679"/>
    </source>
</evidence>
<reference evidence="14" key="1">
    <citation type="submission" date="2015-03" db="EMBL/GenBank/DDBJ databases">
        <authorList>
            <consortium name="Pathogen Informatics"/>
        </authorList>
    </citation>
    <scope>NUCLEOTIDE SEQUENCE [LARGE SCALE GENOMIC DNA]</scope>
    <source>
        <strain evidence="14">NCTC11134</strain>
    </source>
</reference>
<feature type="binding site" evidence="10">
    <location>
        <position position="471"/>
    </location>
    <ligand>
        <name>L-glutamate</name>
        <dbReference type="ChEBI" id="CHEBI:29985"/>
    </ligand>
</feature>
<feature type="binding site" evidence="10">
    <location>
        <position position="128"/>
    </location>
    <ligand>
        <name>L-glutamate</name>
        <dbReference type="ChEBI" id="CHEBI:29985"/>
    </ligand>
</feature>
<proteinExistence type="inferred from homology"/>
<dbReference type="UniPathway" id="UPA00204"/>
<evidence type="ECO:0000256" key="2">
    <source>
        <dbReference type="ARBA" id="ARBA00001089"/>
    </source>
</evidence>
<evidence type="ECO:0000256" key="7">
    <source>
        <dbReference type="ARBA" id="ARBA00023315"/>
    </source>
</evidence>
<dbReference type="GO" id="GO:0103068">
    <property type="term" value="F:leukotriene C4 gamma-glutamyl transferase activity"/>
    <property type="evidence" value="ECO:0007669"/>
    <property type="project" value="UniProtKB-EC"/>
</dbReference>
<dbReference type="InterPro" id="IPR043137">
    <property type="entry name" value="GGT_ssub_C"/>
</dbReference>
<evidence type="ECO:0000313" key="14">
    <source>
        <dbReference type="Proteomes" id="UP000057820"/>
    </source>
</evidence>
<comment type="similarity">
    <text evidence="3 11">Belongs to the gamma-glutamyltransferase family.</text>
</comment>
<keyword evidence="5 11" id="KW-0378">Hydrolase</keyword>
<comment type="catalytic activity">
    <reaction evidence="8 11">
        <text>an N-terminal (5-L-glutamyl)-[peptide] + an alpha-amino acid = 5-L-glutamyl amino acid + an N-terminal L-alpha-aminoacyl-[peptide]</text>
        <dbReference type="Rhea" id="RHEA:23904"/>
        <dbReference type="Rhea" id="RHEA-COMP:9780"/>
        <dbReference type="Rhea" id="RHEA-COMP:9795"/>
        <dbReference type="ChEBI" id="CHEBI:77644"/>
        <dbReference type="ChEBI" id="CHEBI:78597"/>
        <dbReference type="ChEBI" id="CHEBI:78599"/>
        <dbReference type="ChEBI" id="CHEBI:78608"/>
        <dbReference type="EC" id="2.3.2.2"/>
    </reaction>
</comment>
<keyword evidence="11" id="KW-0317">Glutathione biosynthesis</keyword>
<dbReference type="Pfam" id="PF01019">
    <property type="entry name" value="G_glu_transpept"/>
    <property type="match status" value="1"/>
</dbReference>
<evidence type="ECO:0000313" key="13">
    <source>
        <dbReference type="EMBL" id="CRY74060.1"/>
    </source>
</evidence>
<dbReference type="KEGG" id="nfr:ERS450000_00459"/>
<comment type="catalytic activity">
    <reaction evidence="1 11">
        <text>an S-substituted glutathione + H2O = an S-substituted L-cysteinylglycine + L-glutamate</text>
        <dbReference type="Rhea" id="RHEA:59468"/>
        <dbReference type="ChEBI" id="CHEBI:15377"/>
        <dbReference type="ChEBI" id="CHEBI:29985"/>
        <dbReference type="ChEBI" id="CHEBI:90779"/>
        <dbReference type="ChEBI" id="CHEBI:143103"/>
        <dbReference type="EC" id="3.4.19.13"/>
    </reaction>
</comment>
<evidence type="ECO:0000256" key="11">
    <source>
        <dbReference type="RuleBase" id="RU368036"/>
    </source>
</evidence>
<dbReference type="EC" id="3.4.19.13" evidence="11"/>
<dbReference type="PANTHER" id="PTHR43199:SF1">
    <property type="entry name" value="GLUTATHIONE HYDROLASE PROENZYME"/>
    <property type="match status" value="1"/>
</dbReference>
<keyword evidence="4 11" id="KW-0808">Transferase</keyword>
<dbReference type="Gene3D" id="3.60.20.40">
    <property type="match status" value="1"/>
</dbReference>
<dbReference type="PANTHER" id="PTHR43199">
    <property type="entry name" value="GLUTATHIONE HYDROLASE"/>
    <property type="match status" value="1"/>
</dbReference>
<evidence type="ECO:0000256" key="12">
    <source>
        <dbReference type="SAM" id="MobiDB-lite"/>
    </source>
</evidence>
<dbReference type="Gene3D" id="1.10.246.130">
    <property type="match status" value="1"/>
</dbReference>
<sequence>MLTGCSAGDEPVAQPCTSTENGSAITAEPSAAATATTQNLALNPEIASGYRTGMTPVETGSYAVSTANPIATEAACAVLRDGGTAADALVTAQLVLGLVEPQASGIGGGAFLLYYDAASGGIEAYDGRETAPAAATENYLRWISDTDRTEPRPDTRASGRSIGVPGVLRMLELAHREHGKTGWRELFDPAIALADQGFAISPRLAAQIAESAPELARDEAARAYFLQPDGTGKPAGTTLTNPALAKTLSTIATDGADAFYTGVLAENIVAAVASDAGGRTPGLLSTADLAGYQVKKRTALCSAYRAHEVCGMPAPSSGGSTVAATLGILENFDLAALGPQEVDRDGGTPRAEAVHLIAEAERLAYADRNKYVADPDFVPLPGNSAQSLIDRNYLKQRAGLIDPQRSMGTAQPGDLGPVPVGVGPQPPEHGTSHISVVDRYGNAAAMTTTVESAFGSFHMVDGFVLNNQLTDFAADPVAPDGAPVANRLEPGKRPRSSMAPTLVFDRAPDGGRGQLTHVTGSPGGAVIIQFVVKTLIGMLDWGLDPQQAVSAVSFGAGNSPTTGVGGEHPAIDATDNGDHDPLVRRLRELGHDVSVAPQTSGLSALRRAEPGWIGGADPRREGAVLGDTR</sequence>
<comment type="catalytic activity">
    <reaction evidence="2 11">
        <text>glutathione + H2O = L-cysteinylglycine + L-glutamate</text>
        <dbReference type="Rhea" id="RHEA:28807"/>
        <dbReference type="ChEBI" id="CHEBI:15377"/>
        <dbReference type="ChEBI" id="CHEBI:29985"/>
        <dbReference type="ChEBI" id="CHEBI:57925"/>
        <dbReference type="ChEBI" id="CHEBI:61694"/>
        <dbReference type="EC" id="3.4.19.13"/>
    </reaction>
</comment>
<dbReference type="SUPFAM" id="SSF56235">
    <property type="entry name" value="N-terminal nucleophile aminohydrolases (Ntn hydrolases)"/>
    <property type="match status" value="1"/>
</dbReference>
<dbReference type="Proteomes" id="UP000057820">
    <property type="component" value="Chromosome 1"/>
</dbReference>
<organism evidence="13 14">
    <name type="scientific">Nocardia farcinica</name>
    <dbReference type="NCBI Taxonomy" id="37329"/>
    <lineage>
        <taxon>Bacteria</taxon>
        <taxon>Bacillati</taxon>
        <taxon>Actinomycetota</taxon>
        <taxon>Actinomycetes</taxon>
        <taxon>Mycobacteriales</taxon>
        <taxon>Nocardiaceae</taxon>
        <taxon>Nocardia</taxon>
    </lineage>
</organism>
<dbReference type="InterPro" id="IPR029055">
    <property type="entry name" value="Ntn_hydrolases_N"/>
</dbReference>
<comment type="subunit">
    <text evidence="11">This enzyme consists of two polypeptide chains, which are synthesized in precursor form from a single polypeptide.</text>
</comment>
<dbReference type="InterPro" id="IPR051792">
    <property type="entry name" value="GGT_bact"/>
</dbReference>
<dbReference type="InterPro" id="IPR000101">
    <property type="entry name" value="GGT_peptidase"/>
</dbReference>
<dbReference type="NCBIfam" id="TIGR00066">
    <property type="entry name" value="g_glut_trans"/>
    <property type="match status" value="1"/>
</dbReference>
<evidence type="ECO:0000256" key="9">
    <source>
        <dbReference type="PIRSR" id="PIRSR600101-1"/>
    </source>
</evidence>
<protein>
    <recommendedName>
        <fullName evidence="11">Glutathione hydrolase proenzyme</fullName>
        <ecNumber evidence="11">2.3.2.2</ecNumber>
        <ecNumber evidence="11">3.4.19.13</ecNumber>
    </recommendedName>
    <component>
        <recommendedName>
            <fullName evidence="11">Glutathione hydrolase large chain</fullName>
        </recommendedName>
    </component>
    <component>
        <recommendedName>
            <fullName evidence="11">Glutathione hydrolase small chain</fullName>
        </recommendedName>
    </component>
</protein>
<feature type="region of interest" description="Disordered" evidence="12">
    <location>
        <begin position="1"/>
        <end position="29"/>
    </location>
</feature>
<dbReference type="GO" id="GO:0006750">
    <property type="term" value="P:glutathione biosynthetic process"/>
    <property type="evidence" value="ECO:0007669"/>
    <property type="project" value="UniProtKB-KW"/>
</dbReference>
<accession>A0A0H5NDY1</accession>
<dbReference type="EMBL" id="LN868938">
    <property type="protein sequence ID" value="CRY74060.1"/>
    <property type="molecule type" value="Genomic_DNA"/>
</dbReference>
<evidence type="ECO:0000256" key="8">
    <source>
        <dbReference type="ARBA" id="ARBA00047417"/>
    </source>
</evidence>
<evidence type="ECO:0000256" key="1">
    <source>
        <dbReference type="ARBA" id="ARBA00001049"/>
    </source>
</evidence>
<feature type="binding site" evidence="10">
    <location>
        <begin position="496"/>
        <end position="497"/>
    </location>
    <ligand>
        <name>L-glutamate</name>
        <dbReference type="ChEBI" id="CHEBI:29985"/>
    </ligand>
</feature>
<dbReference type="GO" id="GO:0036374">
    <property type="term" value="F:glutathione hydrolase activity"/>
    <property type="evidence" value="ECO:0007669"/>
    <property type="project" value="UniProtKB-UniRule"/>
</dbReference>
<keyword evidence="7 11" id="KW-0012">Acyltransferase</keyword>
<comment type="PTM">
    <text evidence="11">Cleaved by autocatalysis into a large and a small subunit.</text>
</comment>
<name>A0A0H5NDY1_NOCFR</name>
<dbReference type="GO" id="GO:0006751">
    <property type="term" value="P:glutathione catabolic process"/>
    <property type="evidence" value="ECO:0007669"/>
    <property type="project" value="UniProtKB-UniRule"/>
</dbReference>
<evidence type="ECO:0000256" key="10">
    <source>
        <dbReference type="PIRSR" id="PIRSR600101-2"/>
    </source>
</evidence>